<organism evidence="5 6">
    <name type="scientific">Bradyrhizobium campsiandrae</name>
    <dbReference type="NCBI Taxonomy" id="1729892"/>
    <lineage>
        <taxon>Bacteria</taxon>
        <taxon>Pseudomonadati</taxon>
        <taxon>Pseudomonadota</taxon>
        <taxon>Alphaproteobacteria</taxon>
        <taxon>Hyphomicrobiales</taxon>
        <taxon>Nitrobacteraceae</taxon>
        <taxon>Bradyrhizobium</taxon>
    </lineage>
</organism>
<keyword evidence="3" id="KW-0029">Amino-acid transport</keyword>
<dbReference type="InterPro" id="IPR028082">
    <property type="entry name" value="Peripla_BP_I"/>
</dbReference>
<dbReference type="CDD" id="cd06329">
    <property type="entry name" value="PBP1_SBP-like"/>
    <property type="match status" value="1"/>
</dbReference>
<dbReference type="PANTHER" id="PTHR30483">
    <property type="entry name" value="LEUCINE-SPECIFIC-BINDING PROTEIN"/>
    <property type="match status" value="1"/>
</dbReference>
<evidence type="ECO:0000259" key="4">
    <source>
        <dbReference type="Pfam" id="PF13458"/>
    </source>
</evidence>
<evidence type="ECO:0000313" key="6">
    <source>
        <dbReference type="Proteomes" id="UP000639516"/>
    </source>
</evidence>
<dbReference type="Gene3D" id="3.40.50.2300">
    <property type="match status" value="2"/>
</dbReference>
<dbReference type="EMBL" id="JAATTO010000063">
    <property type="protein sequence ID" value="MBC9983187.1"/>
    <property type="molecule type" value="Genomic_DNA"/>
</dbReference>
<evidence type="ECO:0000313" key="5">
    <source>
        <dbReference type="EMBL" id="MBC9983187.1"/>
    </source>
</evidence>
<keyword evidence="6" id="KW-1185">Reference proteome</keyword>
<feature type="domain" description="Leucine-binding protein" evidence="4">
    <location>
        <begin position="52"/>
        <end position="399"/>
    </location>
</feature>
<name>A0ABR7UIE1_9BRAD</name>
<sequence>MPRVRLNCRFFRWRRGFLTREDLVSSSYQRTSLAGSAVICVTLLSTPALAETVRVAFIDPLSGTFAALGQNELQSFHAMAARANQEKWAGDNQLEFVGFDNQASPQISLVQLKNAIDQGYRYITQANGSGAALALIDAINKHNERNPGKEVMFLNHGAVDPSLTNDKCSFWHFGFDANADMKSQVLINHLATNPAIKKVYIINQDYAAGHQFTRGEKEYLKSARADLELVGEDLVPLGKVKDFSPYIAKIKASGADSVVTGNWGTDLSLLIKAAKEAGLNANFYTYYANLKGAPIAMGADGADRVRYVGIWNINNETFAGEDIATSFKQKYNDDFTWMVSYSIVAMFSKAIKESGSTDPVKVGFALEGMKATSLNGQVEMRASDHQLLQPLYIGVWTKADGKTVKYDQEGTGYGWKTEKKYEASASTQPTTCAMKRPPRS</sequence>
<evidence type="ECO:0000256" key="2">
    <source>
        <dbReference type="ARBA" id="ARBA00022729"/>
    </source>
</evidence>
<evidence type="ECO:0000256" key="3">
    <source>
        <dbReference type="ARBA" id="ARBA00022970"/>
    </source>
</evidence>
<dbReference type="PANTHER" id="PTHR30483:SF6">
    <property type="entry name" value="PERIPLASMIC BINDING PROTEIN OF ABC TRANSPORTER FOR NATURAL AMINO ACIDS"/>
    <property type="match status" value="1"/>
</dbReference>
<gene>
    <name evidence="5" type="ORF">HA482_33840</name>
</gene>
<keyword evidence="2" id="KW-0732">Signal</keyword>
<dbReference type="SUPFAM" id="SSF53822">
    <property type="entry name" value="Periplasmic binding protein-like I"/>
    <property type="match status" value="1"/>
</dbReference>
<comment type="caution">
    <text evidence="5">The sequence shown here is derived from an EMBL/GenBank/DDBJ whole genome shotgun (WGS) entry which is preliminary data.</text>
</comment>
<proteinExistence type="inferred from homology"/>
<dbReference type="InterPro" id="IPR028081">
    <property type="entry name" value="Leu-bd"/>
</dbReference>
<reference evidence="5 6" key="1">
    <citation type="journal article" date="2020" name="Arch. Microbiol.">
        <title>Bradyrhizobium campsiandrae sp. nov., a nitrogen-fixing bacterial strain isolated from a native leguminous tree from the Amazon adapted to flooded conditions.</title>
        <authorList>
            <person name="Cabral Michel D."/>
            <person name="Martins da Costa E."/>
            <person name="Azarias Guimaraes A."/>
            <person name="Soares de Carvalho T."/>
            <person name="Santos de Castro Caputo P."/>
            <person name="Willems A."/>
            <person name="de Souza Moreira F.M."/>
        </authorList>
    </citation>
    <scope>NUCLEOTIDE SEQUENCE [LARGE SCALE GENOMIC DNA]</scope>
    <source>
        <strain evidence="6">INPA 384B</strain>
    </source>
</reference>
<dbReference type="Proteomes" id="UP000639516">
    <property type="component" value="Unassembled WGS sequence"/>
</dbReference>
<dbReference type="InterPro" id="IPR051010">
    <property type="entry name" value="BCAA_transport"/>
</dbReference>
<protein>
    <submittedName>
        <fullName evidence="5">Branched-chain amino acid ABC transporter substrate-binding protein</fullName>
    </submittedName>
</protein>
<keyword evidence="3" id="KW-0813">Transport</keyword>
<evidence type="ECO:0000256" key="1">
    <source>
        <dbReference type="ARBA" id="ARBA00010062"/>
    </source>
</evidence>
<accession>A0ABR7UIE1</accession>
<comment type="similarity">
    <text evidence="1">Belongs to the leucine-binding protein family.</text>
</comment>
<dbReference type="Pfam" id="PF13458">
    <property type="entry name" value="Peripla_BP_6"/>
    <property type="match status" value="1"/>
</dbReference>